<proteinExistence type="predicted"/>
<comment type="caution">
    <text evidence="1">The sequence shown here is derived from an EMBL/GenBank/DDBJ whole genome shotgun (WGS) entry which is preliminary data.</text>
</comment>
<sequence length="1061" mass="120395">MPSTVCRVQLKVILAHCLANDEFRILRQQLKGLVRQAINETPSPERVSIEFNSIALDLQNVLEDRFSNAVAQFTTKLNKVQQKRDLPRKVRWPDRSRESTITRYLFLAEGPAAWALREILAHYNSSLRVQTVAIVFLGTENRPGNDTTTYDRAIEDYLDYRYSLGKGKPKRQEATARKRPVDLDLNAKLAAVFRQIDVRYADCAQTTDFGAPTSWRMTTIYGGTGASLVLENVDDIASDLCTIINESSRVVTTETAFEFHQDRKRTEVDIVKFKRQGRAKLMLIADSMTDSTHPFDPHHPFGVPFISGQQMEVASATNDLTYKLDRQVVAIPTRMSMYWSKDGQDSLTLGAWPYEFEEHFGVLKSANDAPPSLELELDMESALALTYLGHYEQASSQLCDILDRAKTIRNESQDNSTEKGLILAITRETSFRYAVCLMRMGNYSQARDQLKELAPMDEECRNFSTHQPLHDILNQYVLQVNTYRMRELIEAYLGSYEHLQLQPSDRHSAKALQYLRKFLDANNVDLLKDSLFRSLELTVMVTSAKIMVLQGDYRSARASLKTTLEDLTLQMGSENLTTLEAMLYYAQSLVHTGNPGDAITMCKDVGNVLKANFDENHPLRFEAYRIQAQAYRSQGEPTDALCKTQEVLRMMSGITSFGATMEKRSTHPLALRCLSQIGSLQMYFGTYDTAEDTLKVAWDNVSREAEQEGISISPLGVECLSGLAWARCHLGKHKEAESNIGECLHRQLRFYWPQLGLAVRWDGTTAKDRIRRSGLIRALWGRIRSENGSMDGLKVNQQLHPSLIFTLHVVSQIELREEQPEWPFLNEINATVLAGFELRLKGEDEEEEHEWTMRARLAIGHAQLAQARTIPSNNSKAYETFDSVLQRFFPESKEAGSHPLALHARREALMSGMLAREDPSDAELRATRDELRATFTNSWRSLGGASPDTLMSLFYLLSLEVILDDPQAAATKDRLLAQLGKPHVLGQRFVETLALHERVAQLYWGFEEHKTCREVVERMQSYYQKSSILPGDEMREAAKAIVERAELLLQESSVGTEKHIN</sequence>
<reference evidence="1 2" key="1">
    <citation type="submission" date="2023-01" db="EMBL/GenBank/DDBJ databases">
        <title>Analysis of 21 Apiospora genomes using comparative genomics revels a genus with tremendous synthesis potential of carbohydrate active enzymes and secondary metabolites.</title>
        <authorList>
            <person name="Sorensen T."/>
        </authorList>
    </citation>
    <scope>NUCLEOTIDE SEQUENCE [LARGE SCALE GENOMIC DNA]</scope>
    <source>
        <strain evidence="1 2">CBS 24483</strain>
    </source>
</reference>
<dbReference type="SUPFAM" id="SSF48452">
    <property type="entry name" value="TPR-like"/>
    <property type="match status" value="1"/>
</dbReference>
<dbReference type="GeneID" id="92069424"/>
<dbReference type="RefSeq" id="XP_066705255.1">
    <property type="nucleotide sequence ID" value="XM_066836362.1"/>
</dbReference>
<keyword evidence="2" id="KW-1185">Reference proteome</keyword>
<accession>A0ABR1QT60</accession>
<gene>
    <name evidence="1" type="ORF">PG986_000140</name>
</gene>
<evidence type="ECO:0000313" key="2">
    <source>
        <dbReference type="Proteomes" id="UP001391051"/>
    </source>
</evidence>
<protein>
    <submittedName>
        <fullName evidence="1">Uncharacterized protein</fullName>
    </submittedName>
</protein>
<name>A0ABR1QT60_9PEZI</name>
<dbReference type="InterPro" id="IPR011990">
    <property type="entry name" value="TPR-like_helical_dom_sf"/>
</dbReference>
<evidence type="ECO:0000313" key="1">
    <source>
        <dbReference type="EMBL" id="KAK7965863.1"/>
    </source>
</evidence>
<dbReference type="Proteomes" id="UP001391051">
    <property type="component" value="Unassembled WGS sequence"/>
</dbReference>
<dbReference type="Gene3D" id="1.25.40.10">
    <property type="entry name" value="Tetratricopeptide repeat domain"/>
    <property type="match status" value="2"/>
</dbReference>
<dbReference type="EMBL" id="JAQQWE010000001">
    <property type="protein sequence ID" value="KAK7965863.1"/>
    <property type="molecule type" value="Genomic_DNA"/>
</dbReference>
<organism evidence="1 2">
    <name type="scientific">Apiospora aurea</name>
    <dbReference type="NCBI Taxonomy" id="335848"/>
    <lineage>
        <taxon>Eukaryota</taxon>
        <taxon>Fungi</taxon>
        <taxon>Dikarya</taxon>
        <taxon>Ascomycota</taxon>
        <taxon>Pezizomycotina</taxon>
        <taxon>Sordariomycetes</taxon>
        <taxon>Xylariomycetidae</taxon>
        <taxon>Amphisphaeriales</taxon>
        <taxon>Apiosporaceae</taxon>
        <taxon>Apiospora</taxon>
    </lineage>
</organism>